<comment type="caution">
    <text evidence="3">The sequence shown here is derived from an EMBL/GenBank/DDBJ whole genome shotgun (WGS) entry which is preliminary data.</text>
</comment>
<reference evidence="4" key="4">
    <citation type="submission" date="2016-08" db="EMBL/GenBank/DDBJ databases">
        <title>Sequencing, assembly and comparative genomics of S. aureofaciens ATCC 10762.</title>
        <authorList>
            <person name="Gradnigo J.S."/>
            <person name="Johnson N."/>
            <person name="Somerville G.A."/>
        </authorList>
    </citation>
    <scope>NUCLEOTIDE SEQUENCE [LARGE SCALE GENOMIC DNA]</scope>
    <source>
        <strain evidence="4">ATCC 10762 / DSM 40127 / CCM 3239 / JCM 4008 / LMG 5968 / NBRC 12843 / NCIMB 8234 / A-377</strain>
    </source>
</reference>
<dbReference type="EMBL" id="JPRF03000026">
    <property type="protein sequence ID" value="OEV36442.1"/>
    <property type="molecule type" value="Genomic_DNA"/>
</dbReference>
<proteinExistence type="predicted"/>
<dbReference type="Proteomes" id="UP000037395">
    <property type="component" value="Unassembled WGS sequence"/>
</dbReference>
<dbReference type="AlphaFoldDB" id="A0A1E7N6W2"/>
<dbReference type="GeneID" id="97485538"/>
<keyword evidence="4" id="KW-1185">Reference proteome</keyword>
<protein>
    <submittedName>
        <fullName evidence="3">Uncharacterized protein</fullName>
    </submittedName>
</protein>
<gene>
    <name evidence="2" type="ORF">GCM10010502_24210</name>
    <name evidence="3" type="ORF">HS99_0029330</name>
</gene>
<name>A0A1E7N6W2_KITAU</name>
<accession>A0A8H9HK79</accession>
<accession>A0A1E7N6W2</accession>
<dbReference type="OrthoDB" id="3947203at2"/>
<reference evidence="2" key="5">
    <citation type="submission" date="2020-09" db="EMBL/GenBank/DDBJ databases">
        <authorList>
            <person name="Sun Q."/>
            <person name="Ohkuma M."/>
        </authorList>
    </citation>
    <scope>NUCLEOTIDE SEQUENCE</scope>
    <source>
        <strain evidence="2">JCM 4434</strain>
    </source>
</reference>
<reference evidence="3" key="3">
    <citation type="submission" date="2016-08" db="EMBL/GenBank/DDBJ databases">
        <title>Sequencing, Assembly and Comparative Genomics of S. aureofaciens ATCC 10762.</title>
        <authorList>
            <person name="Gradnigo J.S."/>
            <person name="Johnson N."/>
            <person name="Somerville G.A."/>
        </authorList>
    </citation>
    <scope>NUCLEOTIDE SEQUENCE [LARGE SCALE GENOMIC DNA]</scope>
    <source>
        <strain evidence="3">ATCC 10762</strain>
    </source>
</reference>
<evidence type="ECO:0000256" key="1">
    <source>
        <dbReference type="SAM" id="MobiDB-lite"/>
    </source>
</evidence>
<evidence type="ECO:0000313" key="3">
    <source>
        <dbReference type="EMBL" id="OEV36442.1"/>
    </source>
</evidence>
<reference evidence="3 4" key="2">
    <citation type="submission" date="2014-07" db="EMBL/GenBank/DDBJ databases">
        <authorList>
            <person name="Zhang J.E."/>
            <person name="Yang H."/>
            <person name="Guo J."/>
            <person name="Deng Z."/>
            <person name="Luo H."/>
            <person name="Luo M."/>
            <person name="Zhao B."/>
        </authorList>
    </citation>
    <scope>NUCLEOTIDE SEQUENCE [LARGE SCALE GENOMIC DNA]</scope>
    <source>
        <strain evidence="3">ATCC 10762</strain>
        <strain evidence="4">ATCC 10762 / DSM 40127 / CCM 3239 / JCM 4008 / LMG 5968 / NBRC 12843 / NCIMB 8234 / A-377</strain>
    </source>
</reference>
<evidence type="ECO:0000313" key="4">
    <source>
        <dbReference type="Proteomes" id="UP000037395"/>
    </source>
</evidence>
<dbReference type="Proteomes" id="UP000610124">
    <property type="component" value="Unassembled WGS sequence"/>
</dbReference>
<dbReference type="EMBL" id="BMUB01000004">
    <property type="protein sequence ID" value="GGU71570.1"/>
    <property type="molecule type" value="Genomic_DNA"/>
</dbReference>
<feature type="region of interest" description="Disordered" evidence="1">
    <location>
        <begin position="1"/>
        <end position="44"/>
    </location>
</feature>
<dbReference type="RefSeq" id="WP_030554238.1">
    <property type="nucleotide sequence ID" value="NZ_BMUB01000004.1"/>
</dbReference>
<sequence length="421" mass="45134">MATIPQITATEEPDGLSGEKAAPPLYFELSTNPDPVRVSPSSGDPERADFVLVGSRRSTLAIDCRKVIVNVSTGNNSPDLTPDLNSVNAQISLAGWTATTNTTAKTITFTPTSGHATIGPAQGITIQLMGMRINTVVGSSPLRIDVEWAESGDDYWTTDSTVIDVGKFPPDFVLRNFIPEQLVIDNGGSVKLNWEAGGASSLKLLYDVAEVNVLGKSTYTVNNVRSTTVFYLRATVQVGTGTVERILSTTVTVRVPDLEVRNLKVTGDLTAVTSGTTVRIRDLRGPYGAPLRVNSHLEVLTGNNVSIADNLTVGGDVNATATGRVVRIRDLRGPYGVPLRVNSHLEVLTGNNVSIADNLTVGGKSVLRDQDSVRIRNNNYPENHLNATTAFGTDNSGNFIAAAYWRKNSYDSASTMTLEKR</sequence>
<evidence type="ECO:0000313" key="2">
    <source>
        <dbReference type="EMBL" id="GGU71570.1"/>
    </source>
</evidence>
<reference evidence="2" key="1">
    <citation type="journal article" date="2014" name="Int. J. Syst. Evol. Microbiol.">
        <title>Complete genome sequence of Corynebacterium casei LMG S-19264T (=DSM 44701T), isolated from a smear-ripened cheese.</title>
        <authorList>
            <consortium name="US DOE Joint Genome Institute (JGI-PGF)"/>
            <person name="Walter F."/>
            <person name="Albersmeier A."/>
            <person name="Kalinowski J."/>
            <person name="Ruckert C."/>
        </authorList>
    </citation>
    <scope>NUCLEOTIDE SEQUENCE</scope>
    <source>
        <strain evidence="2">JCM 4434</strain>
    </source>
</reference>
<organism evidence="3 4">
    <name type="scientific">Kitasatospora aureofaciens</name>
    <name type="common">Streptomyces aureofaciens</name>
    <dbReference type="NCBI Taxonomy" id="1894"/>
    <lineage>
        <taxon>Bacteria</taxon>
        <taxon>Bacillati</taxon>
        <taxon>Actinomycetota</taxon>
        <taxon>Actinomycetes</taxon>
        <taxon>Kitasatosporales</taxon>
        <taxon>Streptomycetaceae</taxon>
        <taxon>Kitasatospora</taxon>
    </lineage>
</organism>